<evidence type="ECO:0000259" key="11">
    <source>
        <dbReference type="Pfam" id="PF25885"/>
    </source>
</evidence>
<proteinExistence type="inferred from homology"/>
<accession>A0A248LNB5</accession>
<dbReference type="GeneID" id="75108326"/>
<comment type="subcellular location">
    <subcellularLocation>
        <location evidence="1">Cell inner membrane</location>
        <topology evidence="1">Single-pass membrane protein</topology>
    </subcellularLocation>
</comment>
<keyword evidence="4" id="KW-1003">Cell membrane</keyword>
<feature type="transmembrane region" description="Helical" evidence="10">
    <location>
        <begin position="18"/>
        <end position="39"/>
    </location>
</feature>
<keyword evidence="5" id="KW-0997">Cell inner membrane</keyword>
<evidence type="ECO:0000313" key="14">
    <source>
        <dbReference type="Proteomes" id="UP000197424"/>
    </source>
</evidence>
<dbReference type="PANTHER" id="PTHR30386:SF19">
    <property type="entry name" value="MULTIDRUG EXPORT PROTEIN EMRA-RELATED"/>
    <property type="match status" value="1"/>
</dbReference>
<dbReference type="GO" id="GO:0005886">
    <property type="term" value="C:plasma membrane"/>
    <property type="evidence" value="ECO:0007669"/>
    <property type="project" value="UniProtKB-SubCell"/>
</dbReference>
<dbReference type="PANTHER" id="PTHR30386">
    <property type="entry name" value="MEMBRANE FUSION SUBUNIT OF EMRAB-TOLC MULTIDRUG EFFLUX PUMP"/>
    <property type="match status" value="1"/>
</dbReference>
<name>A0A248LNB5_9NEIS</name>
<dbReference type="OrthoDB" id="9811754at2"/>
<evidence type="ECO:0000256" key="6">
    <source>
        <dbReference type="ARBA" id="ARBA00022692"/>
    </source>
</evidence>
<dbReference type="GO" id="GO:1990961">
    <property type="term" value="P:xenobiotic detoxification by transmembrane export across the plasma membrane"/>
    <property type="evidence" value="ECO:0007669"/>
    <property type="project" value="UniProtKB-ARBA"/>
</dbReference>
<dbReference type="Proteomes" id="UP000197424">
    <property type="component" value="Chromosome"/>
</dbReference>
<evidence type="ECO:0000256" key="9">
    <source>
        <dbReference type="SAM" id="Coils"/>
    </source>
</evidence>
<evidence type="ECO:0000259" key="12">
    <source>
        <dbReference type="Pfam" id="PF25963"/>
    </source>
</evidence>
<keyword evidence="8 10" id="KW-0472">Membrane</keyword>
<dbReference type="SUPFAM" id="SSF111369">
    <property type="entry name" value="HlyD-like secretion proteins"/>
    <property type="match status" value="1"/>
</dbReference>
<evidence type="ECO:0000313" key="13">
    <source>
        <dbReference type="EMBL" id="ASJ26152.1"/>
    </source>
</evidence>
<sequence>MNTADTPAPAPARTRKKALIWLAVVVIVCGVAFLLYWLLYGRTHLSTDDAYVGGDLVQITPLTGGTVVAINADNTDLVRAGQPVVRLDPTDATLALERAATQLAQAVRSTRGQTFSADAAAAEVALRAAQLKEAQGNLARRQKLAGTEAVTAEELANTRDAVASAEAALNAARQQQAAARAQVLGSPLAEQPAVASAISAYKSAWLNWRRTVIVAPVDGYVARRTVQVGSQIQPGTPLMAVVPLSKVWVEANYKETQLSQIRIGQPVTLTSDVYGSSVEYSGRVAGLSAGTGSAFSLLPPQNATGNWIKVVQRVPVRIELDPEPLKKHPLRVGLSMVSTVDTTDTSGPVLTTVARAKPVMATRVYAAELDDVSARVADLIAANAGGQG</sequence>
<organism evidence="13 14">
    <name type="scientific">Laribacter hongkongensis</name>
    <dbReference type="NCBI Taxonomy" id="168471"/>
    <lineage>
        <taxon>Bacteria</taxon>
        <taxon>Pseudomonadati</taxon>
        <taxon>Pseudomonadota</taxon>
        <taxon>Betaproteobacteria</taxon>
        <taxon>Neisseriales</taxon>
        <taxon>Aquaspirillaceae</taxon>
        <taxon>Laribacter</taxon>
    </lineage>
</organism>
<feature type="domain" description="p-hydroxybenzoic acid efflux pump subunit AaeA-like beta-barrel" evidence="12">
    <location>
        <begin position="248"/>
        <end position="326"/>
    </location>
</feature>
<dbReference type="GO" id="GO:0015721">
    <property type="term" value="P:bile acid and bile salt transport"/>
    <property type="evidence" value="ECO:0007669"/>
    <property type="project" value="UniProtKB-ARBA"/>
</dbReference>
<evidence type="ECO:0000256" key="10">
    <source>
        <dbReference type="SAM" id="Phobius"/>
    </source>
</evidence>
<evidence type="ECO:0000256" key="3">
    <source>
        <dbReference type="ARBA" id="ARBA00022448"/>
    </source>
</evidence>
<dbReference type="FunFam" id="2.40.30.170:FF:000003">
    <property type="entry name" value="Multidrug resistance protein A"/>
    <property type="match status" value="1"/>
</dbReference>
<protein>
    <submittedName>
        <fullName evidence="13">Efflux pump membrane protein</fullName>
    </submittedName>
</protein>
<feature type="coiled-coil region" evidence="9">
    <location>
        <begin position="155"/>
        <end position="182"/>
    </location>
</feature>
<keyword evidence="6 10" id="KW-0812">Transmembrane</keyword>
<evidence type="ECO:0000256" key="5">
    <source>
        <dbReference type="ARBA" id="ARBA00022519"/>
    </source>
</evidence>
<dbReference type="AlphaFoldDB" id="A0A248LNB5"/>
<evidence type="ECO:0000256" key="2">
    <source>
        <dbReference type="ARBA" id="ARBA00009477"/>
    </source>
</evidence>
<keyword evidence="7 10" id="KW-1133">Transmembrane helix</keyword>
<evidence type="ECO:0000256" key="1">
    <source>
        <dbReference type="ARBA" id="ARBA00004377"/>
    </source>
</evidence>
<dbReference type="InterPro" id="IPR058634">
    <property type="entry name" value="AaeA-lik-b-barrel"/>
</dbReference>
<dbReference type="InterPro" id="IPR058633">
    <property type="entry name" value="EmrA/FarA_HH"/>
</dbReference>
<reference evidence="14" key="1">
    <citation type="submission" date="2017-06" db="EMBL/GenBank/DDBJ databases">
        <title>Whole genome sequence of Laribacter hongkongensis LHGZ1.</title>
        <authorList>
            <person name="Chen D."/>
            <person name="Wu H."/>
            <person name="Chen J."/>
        </authorList>
    </citation>
    <scope>NUCLEOTIDE SEQUENCE [LARGE SCALE GENOMIC DNA]</scope>
    <source>
        <strain evidence="14">LHGZ1</strain>
    </source>
</reference>
<dbReference type="RefSeq" id="WP_027823151.1">
    <property type="nucleotide sequence ID" value="NZ_CP022115.1"/>
</dbReference>
<dbReference type="Gene3D" id="2.40.30.170">
    <property type="match status" value="1"/>
</dbReference>
<dbReference type="Gene3D" id="2.40.50.100">
    <property type="match status" value="1"/>
</dbReference>
<keyword evidence="9" id="KW-0175">Coiled coil</keyword>
<dbReference type="Pfam" id="PF25885">
    <property type="entry name" value="HH_EMRA"/>
    <property type="match status" value="1"/>
</dbReference>
<dbReference type="InterPro" id="IPR050739">
    <property type="entry name" value="MFP"/>
</dbReference>
<dbReference type="Pfam" id="PF25963">
    <property type="entry name" value="Beta-barrel_AAEA"/>
    <property type="match status" value="1"/>
</dbReference>
<keyword evidence="3" id="KW-0813">Transport</keyword>
<gene>
    <name evidence="13" type="ORF">LHGZ1_3321</name>
</gene>
<evidence type="ECO:0000256" key="7">
    <source>
        <dbReference type="ARBA" id="ARBA00022989"/>
    </source>
</evidence>
<dbReference type="GO" id="GO:0046677">
    <property type="term" value="P:response to antibiotic"/>
    <property type="evidence" value="ECO:0007669"/>
    <property type="project" value="UniProtKB-ARBA"/>
</dbReference>
<feature type="domain" description="Multidrug export protein EmrA/FarA alpha-helical hairpin" evidence="11">
    <location>
        <begin position="90"/>
        <end position="211"/>
    </location>
</feature>
<evidence type="ECO:0000256" key="4">
    <source>
        <dbReference type="ARBA" id="ARBA00022475"/>
    </source>
</evidence>
<comment type="similarity">
    <text evidence="2">Belongs to the membrane fusion protein (MFP) (TC 8.A.1) family.</text>
</comment>
<evidence type="ECO:0000256" key="8">
    <source>
        <dbReference type="ARBA" id="ARBA00023136"/>
    </source>
</evidence>
<dbReference type="EMBL" id="CP022115">
    <property type="protein sequence ID" value="ASJ26152.1"/>
    <property type="molecule type" value="Genomic_DNA"/>
</dbReference>